<dbReference type="InterPro" id="IPR001789">
    <property type="entry name" value="Sig_transdc_resp-reg_receiver"/>
</dbReference>
<dbReference type="PANTHER" id="PTHR43280:SF2">
    <property type="entry name" value="HTH-TYPE TRANSCRIPTIONAL REGULATOR EXSA"/>
    <property type="match status" value="1"/>
</dbReference>
<dbReference type="Gene3D" id="3.40.50.2300">
    <property type="match status" value="1"/>
</dbReference>
<accession>A0A937FDX3</accession>
<keyword evidence="4" id="KW-0804">Transcription</keyword>
<evidence type="ECO:0000256" key="6">
    <source>
        <dbReference type="PROSITE-ProRule" id="PRU00169"/>
    </source>
</evidence>
<comment type="caution">
    <text evidence="9">The sequence shown here is derived from an EMBL/GenBank/DDBJ whole genome shotgun (WGS) entry which is preliminary data.</text>
</comment>
<keyword evidence="2" id="KW-0805">Transcription regulation</keyword>
<dbReference type="EMBL" id="JAESWA010000020">
    <property type="protein sequence ID" value="MBL4931504.1"/>
    <property type="molecule type" value="Genomic_DNA"/>
</dbReference>
<dbReference type="GO" id="GO:0000160">
    <property type="term" value="P:phosphorelay signal transduction system"/>
    <property type="evidence" value="ECO:0007669"/>
    <property type="project" value="InterPro"/>
</dbReference>
<reference evidence="9" key="1">
    <citation type="submission" date="2021-01" db="EMBL/GenBank/DDBJ databases">
        <title>Genome public.</title>
        <authorList>
            <person name="Liu C."/>
            <person name="Sun Q."/>
        </authorList>
    </citation>
    <scope>NUCLEOTIDE SEQUENCE</scope>
    <source>
        <strain evidence="9">YIM B02565</strain>
    </source>
</reference>
<dbReference type="GO" id="GO:0003700">
    <property type="term" value="F:DNA-binding transcription factor activity"/>
    <property type="evidence" value="ECO:0007669"/>
    <property type="project" value="InterPro"/>
</dbReference>
<evidence type="ECO:0000259" key="8">
    <source>
        <dbReference type="PROSITE" id="PS50110"/>
    </source>
</evidence>
<dbReference type="InterPro" id="IPR011006">
    <property type="entry name" value="CheY-like_superfamily"/>
</dbReference>
<feature type="modified residue" description="4-aspartylphosphate" evidence="6">
    <location>
        <position position="54"/>
    </location>
</feature>
<dbReference type="PROSITE" id="PS00041">
    <property type="entry name" value="HTH_ARAC_FAMILY_1"/>
    <property type="match status" value="1"/>
</dbReference>
<name>A0A937FDX3_9CLOT</name>
<dbReference type="AlphaFoldDB" id="A0A937FDX3"/>
<dbReference type="InterPro" id="IPR009057">
    <property type="entry name" value="Homeodomain-like_sf"/>
</dbReference>
<dbReference type="PROSITE" id="PS50110">
    <property type="entry name" value="RESPONSE_REGULATORY"/>
    <property type="match status" value="1"/>
</dbReference>
<dbReference type="SUPFAM" id="SSF46689">
    <property type="entry name" value="Homeodomain-like"/>
    <property type="match status" value="2"/>
</dbReference>
<dbReference type="CDD" id="cd17536">
    <property type="entry name" value="REC_YesN-like"/>
    <property type="match status" value="1"/>
</dbReference>
<comment type="function">
    <text evidence="5">May play the central regulatory role in sporulation. It may be an element of the effector pathway responsible for the activation of sporulation genes in response to nutritional stress. Spo0A may act in concert with spo0H (a sigma factor) to control the expression of some genes that are critical to the sporulation process.</text>
</comment>
<proteinExistence type="predicted"/>
<organism evidence="9 10">
    <name type="scientific">Clostridium paridis</name>
    <dbReference type="NCBI Taxonomy" id="2803863"/>
    <lineage>
        <taxon>Bacteria</taxon>
        <taxon>Bacillati</taxon>
        <taxon>Bacillota</taxon>
        <taxon>Clostridia</taxon>
        <taxon>Eubacteriales</taxon>
        <taxon>Clostridiaceae</taxon>
        <taxon>Clostridium</taxon>
    </lineage>
</organism>
<dbReference type="GO" id="GO:0043565">
    <property type="term" value="F:sequence-specific DNA binding"/>
    <property type="evidence" value="ECO:0007669"/>
    <property type="project" value="InterPro"/>
</dbReference>
<dbReference type="InterPro" id="IPR018062">
    <property type="entry name" value="HTH_AraC-typ_CS"/>
</dbReference>
<evidence type="ECO:0000256" key="3">
    <source>
        <dbReference type="ARBA" id="ARBA00023125"/>
    </source>
</evidence>
<keyword evidence="6" id="KW-0597">Phosphoprotein</keyword>
<evidence type="ECO:0000313" key="9">
    <source>
        <dbReference type="EMBL" id="MBL4931504.1"/>
    </source>
</evidence>
<dbReference type="SMART" id="SM00448">
    <property type="entry name" value="REC"/>
    <property type="match status" value="1"/>
</dbReference>
<protein>
    <recommendedName>
        <fullName evidence="1">Stage 0 sporulation protein A homolog</fullName>
    </recommendedName>
</protein>
<evidence type="ECO:0000256" key="1">
    <source>
        <dbReference type="ARBA" id="ARBA00018672"/>
    </source>
</evidence>
<gene>
    <name evidence="9" type="ORF">JK634_06785</name>
</gene>
<keyword evidence="3" id="KW-0238">DNA-binding</keyword>
<evidence type="ECO:0000256" key="5">
    <source>
        <dbReference type="ARBA" id="ARBA00024867"/>
    </source>
</evidence>
<dbReference type="RefSeq" id="WP_202766889.1">
    <property type="nucleotide sequence ID" value="NZ_JAESWA010000020.1"/>
</dbReference>
<evidence type="ECO:0000256" key="2">
    <source>
        <dbReference type="ARBA" id="ARBA00023015"/>
    </source>
</evidence>
<dbReference type="SMART" id="SM00342">
    <property type="entry name" value="HTH_ARAC"/>
    <property type="match status" value="1"/>
</dbReference>
<dbReference type="SUPFAM" id="SSF52172">
    <property type="entry name" value="CheY-like"/>
    <property type="match status" value="1"/>
</dbReference>
<dbReference type="InterPro" id="IPR018060">
    <property type="entry name" value="HTH_AraC"/>
</dbReference>
<dbReference type="PROSITE" id="PS01124">
    <property type="entry name" value="HTH_ARAC_FAMILY_2"/>
    <property type="match status" value="1"/>
</dbReference>
<dbReference type="Pfam" id="PF12833">
    <property type="entry name" value="HTH_18"/>
    <property type="match status" value="1"/>
</dbReference>
<evidence type="ECO:0000313" key="10">
    <source>
        <dbReference type="Proteomes" id="UP000623681"/>
    </source>
</evidence>
<evidence type="ECO:0000256" key="4">
    <source>
        <dbReference type="ARBA" id="ARBA00023163"/>
    </source>
</evidence>
<sequence>MYRLLMVDDEKIVIDSISFIIKNNFPNIIYESARSGKEAIEKASYFRPDIVLMDIRMPGLNGIDTIKELKVNFSETMFIVISAYEQFEFAKEALTLGVIDYILKPMNKNTLIASIEKAINKITKEREKRAKELENLEKFQTTLPLLEHNFLYSLIVDNKNFTITEEYKKLLNIDKLGGYLVAIDINSKDSNSISPSIYYSMRDLLKYKYKCLIGPLVLNRILILINSEPNSSTTDIGNYIIKNLSVLYSSISFKIGIGSYKPLEKIFISYEESLIALRSLSNSNESICHINNIENISVYSSDYPKDVEKKLIEFCTLGETDESLKYFNELFNWIQKNFNNNLMKAKTTLIELLVVLHKSLIDSNINIFYNNEYINSILELQNLNELELWFRDKISSSCVEIRKGHRKNISKIIINAKKYISDNYSLDITLDEIAKEACVSPHYFSRLFKEETGENFIDYLTRVRINKAKDLMQNSNISIKEICYKIGYNDPNYFSRLFKKVQKVSPTDYLKSIMIK</sequence>
<dbReference type="PANTHER" id="PTHR43280">
    <property type="entry name" value="ARAC-FAMILY TRANSCRIPTIONAL REGULATOR"/>
    <property type="match status" value="1"/>
</dbReference>
<dbReference type="Gene3D" id="1.10.10.60">
    <property type="entry name" value="Homeodomain-like"/>
    <property type="match status" value="2"/>
</dbReference>
<feature type="domain" description="HTH araC/xylS-type" evidence="7">
    <location>
        <begin position="414"/>
        <end position="512"/>
    </location>
</feature>
<dbReference type="Proteomes" id="UP000623681">
    <property type="component" value="Unassembled WGS sequence"/>
</dbReference>
<feature type="domain" description="Response regulatory" evidence="8">
    <location>
        <begin position="3"/>
        <end position="119"/>
    </location>
</feature>
<dbReference type="Pfam" id="PF00072">
    <property type="entry name" value="Response_reg"/>
    <property type="match status" value="1"/>
</dbReference>
<evidence type="ECO:0000259" key="7">
    <source>
        <dbReference type="PROSITE" id="PS01124"/>
    </source>
</evidence>
<keyword evidence="10" id="KW-1185">Reference proteome</keyword>